<dbReference type="InterPro" id="IPR006028">
    <property type="entry name" value="GABAA/Glycine_rcpt"/>
</dbReference>
<evidence type="ECO:0000256" key="1">
    <source>
        <dbReference type="ARBA" id="ARBA00004141"/>
    </source>
</evidence>
<dbReference type="RefSeq" id="XP_004347296.1">
    <property type="nucleotide sequence ID" value="XM_004347246.2"/>
</dbReference>
<gene>
    <name evidence="15" type="ORF">CAOG_004549</name>
</gene>
<keyword evidence="3" id="KW-0813">Transport</keyword>
<evidence type="ECO:0008006" key="17">
    <source>
        <dbReference type="Google" id="ProtNLM"/>
    </source>
</evidence>
<feature type="compositionally biased region" description="Polar residues" evidence="11">
    <location>
        <begin position="389"/>
        <end position="402"/>
    </location>
</feature>
<sequence length="415" mass="48595">MDDSLSLSESQNKRLRDFHLSGESEELAESLMKILRIPEGGNPQQKRVVVQVFVNRIFSVNDVEASVNLDFYLKVNWIDEKYIGVSDDDFQDDEQKFEEGWWEPGVEVSNAIELEKLIEKDEAFWVEHPAHGILAYTQRFIGTISTPMELQHFPFDSQKIPIVFESFHWKAEDMLMFRLEKHAVQFNPGPNKEWPTMSMAVTLPEWYKMGITLDDRINYYSFEDRNYSQIVFALHVKRNFKFFLYKVYAMVFLIQIMNWSIFVLDPDQLDARIGIAVTLFLAAVAFNFVLASTLPRISYNTRLDWYILIAYVYIVVALVESCIVFLIAKYHTESDAWDIAKNIDWAFLAFCPFSFFLYNLKYFISAWLLYRKDRFKRSLAPEQLANAPPRQTNRPQQSSQAMEMTRNPISKAAAQ</sequence>
<evidence type="ECO:0000256" key="5">
    <source>
        <dbReference type="ARBA" id="ARBA00022692"/>
    </source>
</evidence>
<keyword evidence="7 12" id="KW-1133">Transmembrane helix</keyword>
<evidence type="ECO:0000259" key="13">
    <source>
        <dbReference type="Pfam" id="PF02931"/>
    </source>
</evidence>
<comment type="subcellular location">
    <subcellularLocation>
        <location evidence="2">Cell membrane</location>
    </subcellularLocation>
    <subcellularLocation>
        <location evidence="1">Membrane</location>
        <topology evidence="1">Multi-pass membrane protein</topology>
    </subcellularLocation>
</comment>
<dbReference type="AlphaFoldDB" id="A0A0D2UFB5"/>
<dbReference type="OMA" id="KAQSQGC"/>
<reference evidence="16" key="1">
    <citation type="submission" date="2011-02" db="EMBL/GenBank/DDBJ databases">
        <title>The Genome Sequence of Capsaspora owczarzaki ATCC 30864.</title>
        <authorList>
            <person name="Russ C."/>
            <person name="Cuomo C."/>
            <person name="Burger G."/>
            <person name="Gray M.W."/>
            <person name="Holland P.W.H."/>
            <person name="King N."/>
            <person name="Lang F.B.F."/>
            <person name="Roger A.J."/>
            <person name="Ruiz-Trillo I."/>
            <person name="Young S.K."/>
            <person name="Zeng Q."/>
            <person name="Gargeya S."/>
            <person name="Alvarado L."/>
            <person name="Berlin A."/>
            <person name="Chapman S.B."/>
            <person name="Chen Z."/>
            <person name="Freedman E."/>
            <person name="Gellesch M."/>
            <person name="Goldberg J."/>
            <person name="Griggs A."/>
            <person name="Gujja S."/>
            <person name="Heilman E."/>
            <person name="Heiman D."/>
            <person name="Howarth C."/>
            <person name="Mehta T."/>
            <person name="Neiman D."/>
            <person name="Pearson M."/>
            <person name="Roberts A."/>
            <person name="Saif S."/>
            <person name="Shea T."/>
            <person name="Shenoy N."/>
            <person name="Sisk P."/>
            <person name="Stolte C."/>
            <person name="Sykes S."/>
            <person name="White J."/>
            <person name="Yandava C."/>
            <person name="Haas B."/>
            <person name="Nusbaum C."/>
            <person name="Birren B."/>
        </authorList>
    </citation>
    <scope>NUCLEOTIDE SEQUENCE</scope>
    <source>
        <strain evidence="16">ATCC 30864</strain>
    </source>
</reference>
<evidence type="ECO:0000259" key="14">
    <source>
        <dbReference type="Pfam" id="PF02932"/>
    </source>
</evidence>
<dbReference type="InterPro" id="IPR036734">
    <property type="entry name" value="Neur_chan_lig-bd_sf"/>
</dbReference>
<dbReference type="eggNOG" id="KOG3643">
    <property type="taxonomic scope" value="Eukaryota"/>
</dbReference>
<feature type="transmembrane region" description="Helical" evidence="12">
    <location>
        <begin position="242"/>
        <end position="261"/>
    </location>
</feature>
<dbReference type="GO" id="GO:0005230">
    <property type="term" value="F:extracellular ligand-gated monoatomic ion channel activity"/>
    <property type="evidence" value="ECO:0007669"/>
    <property type="project" value="InterPro"/>
</dbReference>
<evidence type="ECO:0000256" key="3">
    <source>
        <dbReference type="ARBA" id="ARBA00022448"/>
    </source>
</evidence>
<keyword evidence="4" id="KW-1003">Cell membrane</keyword>
<dbReference type="Pfam" id="PF02931">
    <property type="entry name" value="Neur_chan_LBD"/>
    <property type="match status" value="1"/>
</dbReference>
<keyword evidence="8" id="KW-0406">Ion transport</keyword>
<dbReference type="STRING" id="595528.A0A0D2UFB5"/>
<evidence type="ECO:0000313" key="16">
    <source>
        <dbReference type="Proteomes" id="UP000008743"/>
    </source>
</evidence>
<evidence type="ECO:0000256" key="2">
    <source>
        <dbReference type="ARBA" id="ARBA00004236"/>
    </source>
</evidence>
<protein>
    <recommendedName>
        <fullName evidence="17">Neurotransmitter-gated ion-channel ligand-binding domain-containing protein</fullName>
    </recommendedName>
</protein>
<proteinExistence type="predicted"/>
<dbReference type="Pfam" id="PF02932">
    <property type="entry name" value="Neur_chan_memb"/>
    <property type="match status" value="1"/>
</dbReference>
<feature type="domain" description="Neurotransmitter-gated ion-channel ligand-binding" evidence="13">
    <location>
        <begin position="43"/>
        <end position="239"/>
    </location>
</feature>
<keyword evidence="9 12" id="KW-0472">Membrane</keyword>
<dbReference type="Gene3D" id="1.20.58.390">
    <property type="entry name" value="Neurotransmitter-gated ion-channel transmembrane domain"/>
    <property type="match status" value="1"/>
</dbReference>
<feature type="transmembrane region" description="Helical" evidence="12">
    <location>
        <begin position="273"/>
        <end position="293"/>
    </location>
</feature>
<dbReference type="InterPro" id="IPR036719">
    <property type="entry name" value="Neuro-gated_channel_TM_sf"/>
</dbReference>
<name>A0A0D2UFB5_CAPO3</name>
<dbReference type="Proteomes" id="UP000008743">
    <property type="component" value="Unassembled WGS sequence"/>
</dbReference>
<evidence type="ECO:0000256" key="8">
    <source>
        <dbReference type="ARBA" id="ARBA00023065"/>
    </source>
</evidence>
<dbReference type="InterPro" id="IPR006202">
    <property type="entry name" value="Neur_chan_lig-bd"/>
</dbReference>
<evidence type="ECO:0000256" key="7">
    <source>
        <dbReference type="ARBA" id="ARBA00022989"/>
    </source>
</evidence>
<dbReference type="InterPro" id="IPR038050">
    <property type="entry name" value="Neuro_actylchol_rec"/>
</dbReference>
<keyword evidence="5 12" id="KW-0812">Transmembrane</keyword>
<feature type="region of interest" description="Disordered" evidence="11">
    <location>
        <begin position="384"/>
        <end position="415"/>
    </location>
</feature>
<evidence type="ECO:0000256" key="6">
    <source>
        <dbReference type="ARBA" id="ARBA00022729"/>
    </source>
</evidence>
<keyword evidence="16" id="KW-1185">Reference proteome</keyword>
<dbReference type="InterPro" id="IPR006029">
    <property type="entry name" value="Neurotrans-gated_channel_TM"/>
</dbReference>
<dbReference type="PhylomeDB" id="A0A0D2UFB5"/>
<evidence type="ECO:0000313" key="15">
    <source>
        <dbReference type="EMBL" id="KJE93806.1"/>
    </source>
</evidence>
<keyword evidence="10" id="KW-0407">Ion channel</keyword>
<feature type="transmembrane region" description="Helical" evidence="12">
    <location>
        <begin position="347"/>
        <end position="370"/>
    </location>
</feature>
<feature type="domain" description="Neurotransmitter-gated ion-channel transmembrane" evidence="14">
    <location>
        <begin position="253"/>
        <end position="329"/>
    </location>
</feature>
<dbReference type="GO" id="GO:0005886">
    <property type="term" value="C:plasma membrane"/>
    <property type="evidence" value="ECO:0007669"/>
    <property type="project" value="UniProtKB-SubCell"/>
</dbReference>
<dbReference type="EMBL" id="KE346366">
    <property type="protein sequence ID" value="KJE93806.1"/>
    <property type="molecule type" value="Genomic_DNA"/>
</dbReference>
<evidence type="ECO:0000256" key="10">
    <source>
        <dbReference type="ARBA" id="ARBA00023303"/>
    </source>
</evidence>
<dbReference type="Gene3D" id="2.70.170.10">
    <property type="entry name" value="Neurotransmitter-gated ion-channel ligand-binding domain"/>
    <property type="match status" value="1"/>
</dbReference>
<accession>A0A0D2UFB5</accession>
<dbReference type="GO" id="GO:0004888">
    <property type="term" value="F:transmembrane signaling receptor activity"/>
    <property type="evidence" value="ECO:0007669"/>
    <property type="project" value="InterPro"/>
</dbReference>
<evidence type="ECO:0000256" key="4">
    <source>
        <dbReference type="ARBA" id="ARBA00022475"/>
    </source>
</evidence>
<evidence type="ECO:0000256" key="9">
    <source>
        <dbReference type="ARBA" id="ARBA00023136"/>
    </source>
</evidence>
<evidence type="ECO:0000256" key="11">
    <source>
        <dbReference type="SAM" id="MobiDB-lite"/>
    </source>
</evidence>
<dbReference type="OrthoDB" id="203862at2759"/>
<dbReference type="InterPro" id="IPR006201">
    <property type="entry name" value="Neur_channel"/>
</dbReference>
<dbReference type="SUPFAM" id="SSF63712">
    <property type="entry name" value="Nicotinic receptor ligand binding domain-like"/>
    <property type="match status" value="1"/>
</dbReference>
<feature type="transmembrane region" description="Helical" evidence="12">
    <location>
        <begin position="305"/>
        <end position="327"/>
    </location>
</feature>
<keyword evidence="6" id="KW-0732">Signal</keyword>
<dbReference type="PANTHER" id="PTHR18945">
    <property type="entry name" value="NEUROTRANSMITTER GATED ION CHANNEL"/>
    <property type="match status" value="1"/>
</dbReference>
<dbReference type="PRINTS" id="PR00253">
    <property type="entry name" value="GABAARECEPTR"/>
</dbReference>
<evidence type="ECO:0000256" key="12">
    <source>
        <dbReference type="SAM" id="Phobius"/>
    </source>
</evidence>
<dbReference type="SUPFAM" id="SSF90112">
    <property type="entry name" value="Neurotransmitter-gated ion-channel transmembrane pore"/>
    <property type="match status" value="1"/>
</dbReference>
<organism evidence="15 16">
    <name type="scientific">Capsaspora owczarzaki (strain ATCC 30864)</name>
    <dbReference type="NCBI Taxonomy" id="595528"/>
    <lineage>
        <taxon>Eukaryota</taxon>
        <taxon>Filasterea</taxon>
        <taxon>Capsaspora</taxon>
    </lineage>
</organism>
<dbReference type="InParanoid" id="A0A0D2UFB5"/>